<gene>
    <name evidence="10" type="primary">cobO</name>
    <name evidence="10" type="ORF">I5E68_14355</name>
</gene>
<evidence type="ECO:0000256" key="7">
    <source>
        <dbReference type="ARBA" id="ARBA00048692"/>
    </source>
</evidence>
<accession>A0A931HEU6</accession>
<feature type="domain" description="Cob(I)alamin adenosyltransferase N-terminal" evidence="9">
    <location>
        <begin position="4"/>
        <end position="32"/>
    </location>
</feature>
<evidence type="ECO:0000256" key="3">
    <source>
        <dbReference type="ARBA" id="ARBA00012454"/>
    </source>
</evidence>
<dbReference type="NCBIfam" id="NF004637">
    <property type="entry name" value="PRK05986.1"/>
    <property type="match status" value="1"/>
</dbReference>
<dbReference type="EMBL" id="JADZGI010000002">
    <property type="protein sequence ID" value="MBH0114123.1"/>
    <property type="molecule type" value="Genomic_DNA"/>
</dbReference>
<dbReference type="Gene3D" id="3.40.50.300">
    <property type="entry name" value="P-loop containing nucleotide triphosphate hydrolases"/>
    <property type="match status" value="1"/>
</dbReference>
<evidence type="ECO:0000256" key="6">
    <source>
        <dbReference type="ARBA" id="ARBA00048555"/>
    </source>
</evidence>
<evidence type="ECO:0000259" key="9">
    <source>
        <dbReference type="Pfam" id="PF12557"/>
    </source>
</evidence>
<comment type="pathway">
    <text evidence="1 8">Cofactor biosynthesis; adenosylcobalamin biosynthesis; adenosylcobalamin from cob(II)yrinate a,c-diamide: step 2/7.</text>
</comment>
<evidence type="ECO:0000256" key="5">
    <source>
        <dbReference type="ARBA" id="ARBA00024929"/>
    </source>
</evidence>
<dbReference type="InterPro" id="IPR003724">
    <property type="entry name" value="CblAdoTrfase_CobA"/>
</dbReference>
<dbReference type="GO" id="GO:0008817">
    <property type="term" value="F:corrinoid adenosyltransferase activity"/>
    <property type="evidence" value="ECO:0007669"/>
    <property type="project" value="UniProtKB-UniRule"/>
</dbReference>
<comment type="caution">
    <text evidence="10">The sequence shown here is derived from an EMBL/GenBank/DDBJ whole genome shotgun (WGS) entry which is preliminary data.</text>
</comment>
<dbReference type="Pfam" id="PF12557">
    <property type="entry name" value="Co_AT_N"/>
    <property type="match status" value="1"/>
</dbReference>
<evidence type="ECO:0000256" key="4">
    <source>
        <dbReference type="ARBA" id="ARBA00023244"/>
    </source>
</evidence>
<dbReference type="PANTHER" id="PTHR46638">
    <property type="entry name" value="CORRINOID ADENOSYLTRANSFERASE"/>
    <property type="match status" value="1"/>
</dbReference>
<dbReference type="InterPro" id="IPR027417">
    <property type="entry name" value="P-loop_NTPase"/>
</dbReference>
<dbReference type="PANTHER" id="PTHR46638:SF1">
    <property type="entry name" value="CORRINOID ADENOSYLTRANSFERASE"/>
    <property type="match status" value="1"/>
</dbReference>
<dbReference type="SUPFAM" id="SSF52540">
    <property type="entry name" value="P-loop containing nucleoside triphosphate hydrolases"/>
    <property type="match status" value="1"/>
</dbReference>
<keyword evidence="11" id="KW-1185">Reference proteome</keyword>
<dbReference type="AlphaFoldDB" id="A0A931HEU6"/>
<dbReference type="RefSeq" id="WP_197165185.1">
    <property type="nucleotide sequence ID" value="NZ_JADZGI010000002.1"/>
</dbReference>
<keyword evidence="8" id="KW-0067">ATP-binding</keyword>
<dbReference type="CDD" id="cd00561">
    <property type="entry name" value="CobA_ACA"/>
    <property type="match status" value="1"/>
</dbReference>
<dbReference type="EC" id="2.5.1.17" evidence="3 8"/>
<comment type="catalytic activity">
    <reaction evidence="6 8">
        <text>2 cob(II)yrinate a,c diamide + reduced [electron-transfer flavoprotein] + 2 ATP = 2 adenosylcob(III)yrinate a,c-diamide + 2 triphosphate + oxidized [electron-transfer flavoprotein] + 3 H(+)</text>
        <dbReference type="Rhea" id="RHEA:11528"/>
        <dbReference type="Rhea" id="RHEA-COMP:10685"/>
        <dbReference type="Rhea" id="RHEA-COMP:10686"/>
        <dbReference type="ChEBI" id="CHEBI:15378"/>
        <dbReference type="ChEBI" id="CHEBI:18036"/>
        <dbReference type="ChEBI" id="CHEBI:30616"/>
        <dbReference type="ChEBI" id="CHEBI:57692"/>
        <dbReference type="ChEBI" id="CHEBI:58307"/>
        <dbReference type="ChEBI" id="CHEBI:58503"/>
        <dbReference type="ChEBI" id="CHEBI:58537"/>
        <dbReference type="EC" id="2.5.1.17"/>
    </reaction>
</comment>
<keyword evidence="8" id="KW-0169">Cobalamin biosynthesis</keyword>
<dbReference type="Proteomes" id="UP000617634">
    <property type="component" value="Unassembled WGS sequence"/>
</dbReference>
<reference evidence="10" key="1">
    <citation type="submission" date="2020-11" db="EMBL/GenBank/DDBJ databases">
        <title>Novosphingobium aureum sp. nov., a marine bacterium isolated from sediment of a salt flat.</title>
        <authorList>
            <person name="Yoo Y."/>
            <person name="Kim J.-J."/>
        </authorList>
    </citation>
    <scope>NUCLEOTIDE SEQUENCE</scope>
    <source>
        <strain evidence="10">YJ-S2-02</strain>
    </source>
</reference>
<evidence type="ECO:0000256" key="1">
    <source>
        <dbReference type="ARBA" id="ARBA00005121"/>
    </source>
</evidence>
<evidence type="ECO:0000313" key="10">
    <source>
        <dbReference type="EMBL" id="MBH0114123.1"/>
    </source>
</evidence>
<dbReference type="PIRSF" id="PIRSF015617">
    <property type="entry name" value="Adensltrnsf_CobA"/>
    <property type="match status" value="1"/>
</dbReference>
<keyword evidence="4 8" id="KW-0627">Porphyrin biosynthesis</keyword>
<evidence type="ECO:0000256" key="2">
    <source>
        <dbReference type="ARBA" id="ARBA00007487"/>
    </source>
</evidence>
<evidence type="ECO:0000256" key="8">
    <source>
        <dbReference type="PIRNR" id="PIRNR015617"/>
    </source>
</evidence>
<comment type="function">
    <text evidence="5 8">Required for both de novo synthesis of the corrin ring for the assimilation of exogenous corrinoids. Participates in the adenosylation of a variety of incomplete and complete corrinoids.</text>
</comment>
<keyword evidence="8 10" id="KW-0808">Transferase</keyword>
<dbReference type="Pfam" id="PF02572">
    <property type="entry name" value="CobA_CobO_BtuR"/>
    <property type="match status" value="1"/>
</dbReference>
<evidence type="ECO:0000313" key="11">
    <source>
        <dbReference type="Proteomes" id="UP000617634"/>
    </source>
</evidence>
<keyword evidence="8" id="KW-0547">Nucleotide-binding</keyword>
<comment type="subcellular location">
    <subcellularLocation>
        <location evidence="8">Cytoplasm</location>
    </subcellularLocation>
</comment>
<dbReference type="GO" id="GO:0006779">
    <property type="term" value="P:porphyrin-containing compound biosynthetic process"/>
    <property type="evidence" value="ECO:0007669"/>
    <property type="project" value="UniProtKB-UniRule"/>
</dbReference>
<sequence length="208" mass="22995">MSETDELAGLSEEERRHKLRTQKHKAVVDARIATAKVDKGLLLVLTGNGKGKSSSAFGMVARMLGYGRKVAIFQFIKGKQDVGERAFLSRQPGVTWENCGEGFTWETQNRARDIAAAEAGWEKARAALSDPEIALVVLDELTYLVTYRYLDLDEVTKALRERPAMQHVVVTGRAAHADLIEMADTVSAIRDEKHAFRAGVRAQQGIDL</sequence>
<organism evidence="10 11">
    <name type="scientific">Novosphingobium aureum</name>
    <dbReference type="NCBI Taxonomy" id="2792964"/>
    <lineage>
        <taxon>Bacteria</taxon>
        <taxon>Pseudomonadati</taxon>
        <taxon>Pseudomonadota</taxon>
        <taxon>Alphaproteobacteria</taxon>
        <taxon>Sphingomonadales</taxon>
        <taxon>Sphingomonadaceae</taxon>
        <taxon>Novosphingobium</taxon>
    </lineage>
</organism>
<dbReference type="InterPro" id="IPR025826">
    <property type="entry name" value="Co_AT_N_dom"/>
</dbReference>
<keyword evidence="8" id="KW-0963">Cytoplasm</keyword>
<name>A0A931HEU6_9SPHN</name>
<dbReference type="GO" id="GO:0005737">
    <property type="term" value="C:cytoplasm"/>
    <property type="evidence" value="ECO:0007669"/>
    <property type="project" value="UniProtKB-SubCell"/>
</dbReference>
<dbReference type="GO" id="GO:0009236">
    <property type="term" value="P:cobalamin biosynthetic process"/>
    <property type="evidence" value="ECO:0007669"/>
    <property type="project" value="UniProtKB-UniRule"/>
</dbReference>
<comment type="similarity">
    <text evidence="2 8">Belongs to the Cob(I)alamin adenosyltransferase family.</text>
</comment>
<dbReference type="NCBIfam" id="TIGR00708">
    <property type="entry name" value="cobA"/>
    <property type="match status" value="1"/>
</dbReference>
<proteinExistence type="inferred from homology"/>
<protein>
    <recommendedName>
        <fullName evidence="3 8">Corrinoid adenosyltransferase</fullName>
        <ecNumber evidence="3 8">2.5.1.17</ecNumber>
    </recommendedName>
    <alternativeName>
        <fullName evidence="8">Cob(II)alamin adenosyltransferase</fullName>
    </alternativeName>
    <alternativeName>
        <fullName evidence="8">Cob(II)yrinic acid a,c-diamide adenosyltransferase</fullName>
    </alternativeName>
</protein>
<dbReference type="GO" id="GO:0005524">
    <property type="term" value="F:ATP binding"/>
    <property type="evidence" value="ECO:0007669"/>
    <property type="project" value="UniProtKB-UniRule"/>
</dbReference>
<comment type="catalytic activity">
    <reaction evidence="7 8">
        <text>2 cob(II)alamin + reduced [electron-transfer flavoprotein] + 2 ATP = 2 adenosylcob(III)alamin + 2 triphosphate + oxidized [electron-transfer flavoprotein] + 3 H(+)</text>
        <dbReference type="Rhea" id="RHEA:28671"/>
        <dbReference type="Rhea" id="RHEA-COMP:10685"/>
        <dbReference type="Rhea" id="RHEA-COMP:10686"/>
        <dbReference type="ChEBI" id="CHEBI:15378"/>
        <dbReference type="ChEBI" id="CHEBI:16304"/>
        <dbReference type="ChEBI" id="CHEBI:18036"/>
        <dbReference type="ChEBI" id="CHEBI:18408"/>
        <dbReference type="ChEBI" id="CHEBI:30616"/>
        <dbReference type="ChEBI" id="CHEBI:57692"/>
        <dbReference type="ChEBI" id="CHEBI:58307"/>
        <dbReference type="EC" id="2.5.1.17"/>
    </reaction>
</comment>